<gene>
    <name evidence="1" type="ORF">JYU06_00835</name>
</gene>
<organism evidence="1 2">
    <name type="scientific">Desulfotalea psychrophila</name>
    <dbReference type="NCBI Taxonomy" id="84980"/>
    <lineage>
        <taxon>Bacteria</taxon>
        <taxon>Pseudomonadati</taxon>
        <taxon>Thermodesulfobacteriota</taxon>
        <taxon>Desulfobulbia</taxon>
        <taxon>Desulfobulbales</taxon>
        <taxon>Desulfocapsaceae</taxon>
        <taxon>Desulfotalea</taxon>
    </lineage>
</organism>
<accession>A0ABS3ATG2</accession>
<dbReference type="Proteomes" id="UP000717534">
    <property type="component" value="Unassembled WGS sequence"/>
</dbReference>
<proteinExistence type="predicted"/>
<dbReference type="EMBL" id="JAFITO010000003">
    <property type="protein sequence ID" value="MBN4068058.1"/>
    <property type="molecule type" value="Genomic_DNA"/>
</dbReference>
<name>A0ABS3ATG2_9BACT</name>
<comment type="caution">
    <text evidence="1">The sequence shown here is derived from an EMBL/GenBank/DDBJ whole genome shotgun (WGS) entry which is preliminary data.</text>
</comment>
<reference evidence="1 2" key="1">
    <citation type="submission" date="2021-02" db="EMBL/GenBank/DDBJ databases">
        <title>Activity-based single-cell genomes from oceanic crustal fluid captures similar information to metagenomic and metatranscriptomic surveys with orders of magnitude less sampling.</title>
        <authorList>
            <person name="D'Angelo T.S."/>
            <person name="Orcutt B.N."/>
        </authorList>
    </citation>
    <scope>NUCLEOTIDE SEQUENCE [LARGE SCALE GENOMIC DNA]</scope>
    <source>
        <strain evidence="1">AH-315-G02</strain>
    </source>
</reference>
<keyword evidence="2" id="KW-1185">Reference proteome</keyword>
<protein>
    <submittedName>
        <fullName evidence="1">Uncharacterized protein</fullName>
    </submittedName>
</protein>
<evidence type="ECO:0000313" key="1">
    <source>
        <dbReference type="EMBL" id="MBN4068058.1"/>
    </source>
</evidence>
<evidence type="ECO:0000313" key="2">
    <source>
        <dbReference type="Proteomes" id="UP000717534"/>
    </source>
</evidence>
<sequence length="95" mass="11049">MNEYKTEEMTALVHNRLFRGGRIGHLWRVFRGNQLSGIFQISGDGQACNLEIVQGTTARFSFEDQQDNRDSDKTLERLKHFVRKTDVRFSIYVAP</sequence>